<dbReference type="AlphaFoldDB" id="A0A8H5HQR4"/>
<keyword evidence="3" id="KW-0963">Cytoplasm</keyword>
<dbReference type="GO" id="GO:0000922">
    <property type="term" value="C:spindle pole"/>
    <property type="evidence" value="ECO:0007669"/>
    <property type="project" value="InterPro"/>
</dbReference>
<comment type="similarity">
    <text evidence="2">Belongs to the TUBGCP family.</text>
</comment>
<evidence type="ECO:0000259" key="8">
    <source>
        <dbReference type="Pfam" id="PF17681"/>
    </source>
</evidence>
<evidence type="ECO:0000256" key="4">
    <source>
        <dbReference type="ARBA" id="ARBA00022701"/>
    </source>
</evidence>
<evidence type="ECO:0000256" key="2">
    <source>
        <dbReference type="ARBA" id="ARBA00010337"/>
    </source>
</evidence>
<dbReference type="InterPro" id="IPR040457">
    <property type="entry name" value="GCP_C"/>
</dbReference>
<dbReference type="GO" id="GO:0043015">
    <property type="term" value="F:gamma-tubulin binding"/>
    <property type="evidence" value="ECO:0007669"/>
    <property type="project" value="InterPro"/>
</dbReference>
<evidence type="ECO:0000313" key="9">
    <source>
        <dbReference type="EMBL" id="KAF5387792.1"/>
    </source>
</evidence>
<dbReference type="GO" id="GO:0044732">
    <property type="term" value="C:mitotic spindle pole body"/>
    <property type="evidence" value="ECO:0007669"/>
    <property type="project" value="TreeGrafter"/>
</dbReference>
<feature type="domain" description="Gamma tubulin complex component protein N-terminal" evidence="8">
    <location>
        <begin position="167"/>
        <end position="499"/>
    </location>
</feature>
<evidence type="ECO:0008006" key="11">
    <source>
        <dbReference type="Google" id="ProtNLM"/>
    </source>
</evidence>
<dbReference type="Pfam" id="PF17681">
    <property type="entry name" value="GCP_N_terminal"/>
    <property type="match status" value="1"/>
</dbReference>
<keyword evidence="4" id="KW-0493">Microtubule</keyword>
<keyword evidence="5" id="KW-0206">Cytoskeleton</keyword>
<dbReference type="InterPro" id="IPR041470">
    <property type="entry name" value="GCP_N"/>
</dbReference>
<keyword evidence="10" id="KW-1185">Reference proteome</keyword>
<dbReference type="PANTHER" id="PTHR19302:SF14">
    <property type="entry name" value="GAMMA-TUBULIN COMPLEX COMPONENT 3"/>
    <property type="match status" value="1"/>
</dbReference>
<reference evidence="9 10" key="1">
    <citation type="journal article" date="2020" name="ISME J.">
        <title>Uncovering the hidden diversity of litter-decomposition mechanisms in mushroom-forming fungi.</title>
        <authorList>
            <person name="Floudas D."/>
            <person name="Bentzer J."/>
            <person name="Ahren D."/>
            <person name="Johansson T."/>
            <person name="Persson P."/>
            <person name="Tunlid A."/>
        </authorList>
    </citation>
    <scope>NUCLEOTIDE SEQUENCE [LARGE SCALE GENOMIC DNA]</scope>
    <source>
        <strain evidence="9 10">CBS 661.87</strain>
    </source>
</reference>
<dbReference type="GO" id="GO:0005874">
    <property type="term" value="C:microtubule"/>
    <property type="evidence" value="ECO:0007669"/>
    <property type="project" value="UniProtKB-KW"/>
</dbReference>
<dbReference type="EMBL" id="JAACJP010000001">
    <property type="protein sequence ID" value="KAF5387792.1"/>
    <property type="molecule type" value="Genomic_DNA"/>
</dbReference>
<dbReference type="Proteomes" id="UP000565441">
    <property type="component" value="Unassembled WGS sequence"/>
</dbReference>
<sequence length="837" mass="95148">MSTLAPALESLVCSIVPATRDNKRLRDELVSHCQDILTSHIGHNQESDLGYLADQIKRHLLQSSPSGVSSLKFTNLLSRLLDQPVLSRKHASVQFLQSLASSRQPHTVTSFLPSLASPPPPRHSSSTPSPIDPVSRTRLPKGKTKAELLREYRVKIGLSQLPEPCLLRDALYLLQGIPGKYVRFSLHDDANIDNTLIFVDDAKYIISIPTRALIHRLSEVGYLYTRVESYVRDTEAAAGVEYYRLIAILESQMATKAPRAQDGSSAYDDSREIREGSGLTLRRLDVWINEWRLRMRMMSVCVEGARDAHGGALVNLIHGYADNGDPFVRKFTDQLLEEVSKPFFATLHKWLFSGELYDPFSEFFVALDLSMAHLQYVHPSSLAGGIGQLSADGGFGGDSDDITGMREGGLKLWETKYQFQKDMIPMFVGEAFGRKIFSTGKSLNFIRYSCHDSDWVVTREKMSNTGGTLKYSDIAGLERSIDAAYQIASQRLFEVFIEKFKLLDHLSALKNYLLLGHGDFADRLMEALGASLTRPANALYRHNLTAHLDTAMRASNAIRDPLDVRRRLDARMLEYSHGEIGWDVFTLEYKVDAPIDTMLDPSSMEKYLKLFRYLWQMKRIEGALNAGWMRLAGARNFLRVPELEFEWHKIRIAMAEMIHFVRQMQAYCHLEVIECSWTILNDFLNKKEGDLDALIEAHRSYLDRMVRKVLLLSPKTGKEETVLTQVKEVFSTILHFRDATDNFYNYCLTESSRRDEELDSQRGVFTRRGNDNEGTHSSDALPGLLERLAEYSLSFSERAQTIVHLLQVHPDLDCRFLGVRLSFSEFYKSKKELAQRS</sequence>
<evidence type="ECO:0000256" key="1">
    <source>
        <dbReference type="ARBA" id="ARBA00004245"/>
    </source>
</evidence>
<dbReference type="GO" id="GO:0051225">
    <property type="term" value="P:spindle assembly"/>
    <property type="evidence" value="ECO:0007669"/>
    <property type="project" value="TreeGrafter"/>
</dbReference>
<dbReference type="PANTHER" id="PTHR19302">
    <property type="entry name" value="GAMMA TUBULIN COMPLEX PROTEIN"/>
    <property type="match status" value="1"/>
</dbReference>
<dbReference type="GO" id="GO:0051011">
    <property type="term" value="F:microtubule minus-end binding"/>
    <property type="evidence" value="ECO:0007669"/>
    <property type="project" value="TreeGrafter"/>
</dbReference>
<organism evidence="9 10">
    <name type="scientific">Tricholomella constricta</name>
    <dbReference type="NCBI Taxonomy" id="117010"/>
    <lineage>
        <taxon>Eukaryota</taxon>
        <taxon>Fungi</taxon>
        <taxon>Dikarya</taxon>
        <taxon>Basidiomycota</taxon>
        <taxon>Agaricomycotina</taxon>
        <taxon>Agaricomycetes</taxon>
        <taxon>Agaricomycetidae</taxon>
        <taxon>Agaricales</taxon>
        <taxon>Tricholomatineae</taxon>
        <taxon>Lyophyllaceae</taxon>
        <taxon>Tricholomella</taxon>
    </lineage>
</organism>
<name>A0A8H5HQR4_9AGAR</name>
<dbReference type="InterPro" id="IPR007259">
    <property type="entry name" value="GCP"/>
</dbReference>
<protein>
    <recommendedName>
        <fullName evidence="11">Spindle pole body component</fullName>
    </recommendedName>
</protein>
<comment type="caution">
    <text evidence="9">The sequence shown here is derived from an EMBL/GenBank/DDBJ whole genome shotgun (WGS) entry which is preliminary data.</text>
</comment>
<evidence type="ECO:0000256" key="3">
    <source>
        <dbReference type="ARBA" id="ARBA00022490"/>
    </source>
</evidence>
<feature type="region of interest" description="Disordered" evidence="6">
    <location>
        <begin position="109"/>
        <end position="140"/>
    </location>
</feature>
<dbReference type="OrthoDB" id="5860513at2759"/>
<dbReference type="GO" id="GO:0000930">
    <property type="term" value="C:gamma-tubulin complex"/>
    <property type="evidence" value="ECO:0007669"/>
    <property type="project" value="TreeGrafter"/>
</dbReference>
<proteinExistence type="inferred from homology"/>
<feature type="domain" description="Gamma tubulin complex component C-terminal" evidence="7">
    <location>
        <begin position="502"/>
        <end position="827"/>
    </location>
</feature>
<accession>A0A8H5HQR4</accession>
<evidence type="ECO:0000259" key="7">
    <source>
        <dbReference type="Pfam" id="PF04130"/>
    </source>
</evidence>
<evidence type="ECO:0000313" key="10">
    <source>
        <dbReference type="Proteomes" id="UP000565441"/>
    </source>
</evidence>
<dbReference type="Pfam" id="PF04130">
    <property type="entry name" value="GCP_C_terminal"/>
    <property type="match status" value="1"/>
</dbReference>
<dbReference type="GO" id="GO:0000278">
    <property type="term" value="P:mitotic cell cycle"/>
    <property type="evidence" value="ECO:0007669"/>
    <property type="project" value="TreeGrafter"/>
</dbReference>
<evidence type="ECO:0000256" key="5">
    <source>
        <dbReference type="ARBA" id="ARBA00023212"/>
    </source>
</evidence>
<gene>
    <name evidence="9" type="ORF">D9615_000450</name>
</gene>
<evidence type="ECO:0000256" key="6">
    <source>
        <dbReference type="SAM" id="MobiDB-lite"/>
    </source>
</evidence>
<comment type="subcellular location">
    <subcellularLocation>
        <location evidence="1">Cytoplasm</location>
        <location evidence="1">Cytoskeleton</location>
    </subcellularLocation>
</comment>
<dbReference type="GO" id="GO:0051321">
    <property type="term" value="P:meiotic cell cycle"/>
    <property type="evidence" value="ECO:0007669"/>
    <property type="project" value="TreeGrafter"/>
</dbReference>
<dbReference type="GO" id="GO:0007020">
    <property type="term" value="P:microtubule nucleation"/>
    <property type="evidence" value="ECO:0007669"/>
    <property type="project" value="InterPro"/>
</dbReference>
<dbReference type="InterPro" id="IPR042241">
    <property type="entry name" value="GCP_C_sf"/>
</dbReference>
<dbReference type="Gene3D" id="1.20.120.1900">
    <property type="entry name" value="Gamma-tubulin complex, C-terminal domain"/>
    <property type="match status" value="1"/>
</dbReference>
<dbReference type="GO" id="GO:0031122">
    <property type="term" value="P:cytoplasmic microtubule organization"/>
    <property type="evidence" value="ECO:0007669"/>
    <property type="project" value="TreeGrafter"/>
</dbReference>